<evidence type="ECO:0000256" key="6">
    <source>
        <dbReference type="SAM" id="MobiDB-lite"/>
    </source>
</evidence>
<evidence type="ECO:0000313" key="9">
    <source>
        <dbReference type="Proteomes" id="UP000030687"/>
    </source>
</evidence>
<feature type="compositionally biased region" description="Basic and acidic residues" evidence="6">
    <location>
        <begin position="84"/>
        <end position="94"/>
    </location>
</feature>
<dbReference type="GO" id="GO:0003700">
    <property type="term" value="F:DNA-binding transcription factor activity"/>
    <property type="evidence" value="ECO:0007669"/>
    <property type="project" value="InterPro"/>
</dbReference>
<dbReference type="SUPFAM" id="SSF47459">
    <property type="entry name" value="HLH, helix-loop-helix DNA-binding domain"/>
    <property type="match status" value="1"/>
</dbReference>
<evidence type="ECO:0000256" key="5">
    <source>
        <dbReference type="ARBA" id="ARBA00023242"/>
    </source>
</evidence>
<evidence type="ECO:0000259" key="7">
    <source>
        <dbReference type="PROSITE" id="PS50888"/>
    </source>
</evidence>
<dbReference type="PANTHER" id="PTHR46772">
    <property type="entry name" value="BHLH DOMAIN-CONTAINING PROTEIN"/>
    <property type="match status" value="1"/>
</dbReference>
<dbReference type="InParanoid" id="V4UAF0"/>
<dbReference type="STRING" id="85681.V4UAF0"/>
<dbReference type="AlphaFoldDB" id="V4UAF0"/>
<dbReference type="eggNOG" id="ENOG502QSD0">
    <property type="taxonomic scope" value="Eukaryota"/>
</dbReference>
<dbReference type="InterPro" id="IPR036638">
    <property type="entry name" value="HLH_DNA-bd_sf"/>
</dbReference>
<keyword evidence="2" id="KW-0805">Transcription regulation</keyword>
<dbReference type="PROSITE" id="PS50888">
    <property type="entry name" value="BHLH"/>
    <property type="match status" value="1"/>
</dbReference>
<reference evidence="8 9" key="1">
    <citation type="submission" date="2013-10" db="EMBL/GenBank/DDBJ databases">
        <authorList>
            <consortium name="International Citrus Genome Consortium"/>
            <person name="Jenkins J."/>
            <person name="Schmutz J."/>
            <person name="Prochnik S."/>
            <person name="Rokhsar D."/>
            <person name="Gmitter F."/>
            <person name="Ollitrault P."/>
            <person name="Machado M."/>
            <person name="Talon M."/>
            <person name="Wincker P."/>
            <person name="Jaillon O."/>
            <person name="Morgante M."/>
        </authorList>
    </citation>
    <scope>NUCLEOTIDE SEQUENCE</scope>
    <source>
        <strain evidence="9">cv. Clemenules</strain>
    </source>
</reference>
<dbReference type="Gramene" id="ESR36229">
    <property type="protein sequence ID" value="ESR36229"/>
    <property type="gene ID" value="CICLE_v10030106mg"/>
</dbReference>
<evidence type="ECO:0000256" key="2">
    <source>
        <dbReference type="ARBA" id="ARBA00023015"/>
    </source>
</evidence>
<feature type="compositionally biased region" description="Polar residues" evidence="6">
    <location>
        <begin position="35"/>
        <end position="48"/>
    </location>
</feature>
<dbReference type="KEGG" id="cic:CICLE_v10030106mg"/>
<keyword evidence="4" id="KW-0804">Transcription</keyword>
<proteinExistence type="predicted"/>
<dbReference type="FunCoup" id="V4UAF0">
    <property type="interactions" value="91"/>
</dbReference>
<comment type="subcellular location">
    <subcellularLocation>
        <location evidence="1">Nucleus</location>
    </subcellularLocation>
</comment>
<dbReference type="OMA" id="ENQGWGF"/>
<feature type="region of interest" description="Disordered" evidence="6">
    <location>
        <begin position="1"/>
        <end position="21"/>
    </location>
</feature>
<protein>
    <recommendedName>
        <fullName evidence="7">BHLH domain-containing protein</fullName>
    </recommendedName>
</protein>
<dbReference type="InterPro" id="IPR054502">
    <property type="entry name" value="bHLH-TF_ACT-like_plant"/>
</dbReference>
<dbReference type="InterPro" id="IPR044278">
    <property type="entry name" value="BHLH95-like"/>
</dbReference>
<feature type="compositionally biased region" description="Basic and acidic residues" evidence="6">
    <location>
        <begin position="68"/>
        <end position="77"/>
    </location>
</feature>
<dbReference type="GO" id="GO:0003677">
    <property type="term" value="F:DNA binding"/>
    <property type="evidence" value="ECO:0007669"/>
    <property type="project" value="UniProtKB-KW"/>
</dbReference>
<dbReference type="InterPro" id="IPR045239">
    <property type="entry name" value="bHLH95_bHLH"/>
</dbReference>
<dbReference type="SMART" id="SM00353">
    <property type="entry name" value="HLH"/>
    <property type="match status" value="1"/>
</dbReference>
<name>V4UAF0_CITCL</name>
<dbReference type="CDD" id="cd11393">
    <property type="entry name" value="bHLH_AtbHLH_like"/>
    <property type="match status" value="1"/>
</dbReference>
<dbReference type="Pfam" id="PF00010">
    <property type="entry name" value="HLH"/>
    <property type="match status" value="1"/>
</dbReference>
<dbReference type="Gene3D" id="4.10.280.10">
    <property type="entry name" value="Helix-loop-helix DNA-binding domain"/>
    <property type="match status" value="1"/>
</dbReference>
<dbReference type="GO" id="GO:0046983">
    <property type="term" value="F:protein dimerization activity"/>
    <property type="evidence" value="ECO:0007669"/>
    <property type="project" value="InterPro"/>
</dbReference>
<evidence type="ECO:0000313" key="8">
    <source>
        <dbReference type="EMBL" id="ESR36229.1"/>
    </source>
</evidence>
<accession>V4UAF0</accession>
<dbReference type="InterPro" id="IPR011598">
    <property type="entry name" value="bHLH_dom"/>
</dbReference>
<feature type="region of interest" description="Disordered" evidence="6">
    <location>
        <begin position="34"/>
        <end position="94"/>
    </location>
</feature>
<dbReference type="Proteomes" id="UP000030687">
    <property type="component" value="Unassembled WGS sequence"/>
</dbReference>
<dbReference type="GO" id="GO:0009960">
    <property type="term" value="P:endosperm development"/>
    <property type="evidence" value="ECO:0007669"/>
    <property type="project" value="InterPro"/>
</dbReference>
<sequence>MALEFLDEGGGGGGEGGLLHEGFFMENPAWAPLVSDTTLAPPQPSSSKIPKLNKKQETSQGSSKKRARGEGGGEVGKDGNLLKGSDDKKAVKVKEGESEHEIHIWTERERRKKMRNMFANLHSLLPQLPPKADKSSIVDEAVSYIKTLQQTLRKLQKQKLERLQGVASFGFEASAAITPQNKLAIVAHDRQQESSSNLLGANSTDATNNSSNLLSVSPTYPVIFQTWSSSNVVLNICGDEAHISICSPKKPGMFSTICYLLEKHKIEVISAQVSSDLTRRMYMIQAHVNGASDQFSEALPVEEMYKQAASELMFWISSCITPAGNRPEQTCVFRS</sequence>
<keyword evidence="5" id="KW-0539">Nucleus</keyword>
<dbReference type="CDD" id="cd02116">
    <property type="entry name" value="ACT"/>
    <property type="match status" value="1"/>
</dbReference>
<organism evidence="8 9">
    <name type="scientific">Citrus clementina</name>
    <name type="common">Clementine</name>
    <name type="synonym">Citrus deliciosa x Citrus sinensis</name>
    <dbReference type="NCBI Taxonomy" id="85681"/>
    <lineage>
        <taxon>Eukaryota</taxon>
        <taxon>Viridiplantae</taxon>
        <taxon>Streptophyta</taxon>
        <taxon>Embryophyta</taxon>
        <taxon>Tracheophyta</taxon>
        <taxon>Spermatophyta</taxon>
        <taxon>Magnoliopsida</taxon>
        <taxon>eudicotyledons</taxon>
        <taxon>Gunneridae</taxon>
        <taxon>Pentapetalae</taxon>
        <taxon>rosids</taxon>
        <taxon>malvids</taxon>
        <taxon>Sapindales</taxon>
        <taxon>Rutaceae</taxon>
        <taxon>Aurantioideae</taxon>
        <taxon>Citrus</taxon>
    </lineage>
</organism>
<keyword evidence="3" id="KW-0238">DNA-binding</keyword>
<dbReference type="GO" id="GO:0005634">
    <property type="term" value="C:nucleus"/>
    <property type="evidence" value="ECO:0007669"/>
    <property type="project" value="UniProtKB-SubCell"/>
</dbReference>
<evidence type="ECO:0000256" key="4">
    <source>
        <dbReference type="ARBA" id="ARBA00023163"/>
    </source>
</evidence>
<dbReference type="Pfam" id="PF22754">
    <property type="entry name" value="bHLH-TF_ACT-like_plant"/>
    <property type="match status" value="1"/>
</dbReference>
<feature type="compositionally biased region" description="Gly residues" evidence="6">
    <location>
        <begin position="8"/>
        <end position="19"/>
    </location>
</feature>
<evidence type="ECO:0000256" key="1">
    <source>
        <dbReference type="ARBA" id="ARBA00004123"/>
    </source>
</evidence>
<evidence type="ECO:0000256" key="3">
    <source>
        <dbReference type="ARBA" id="ARBA00023125"/>
    </source>
</evidence>
<feature type="domain" description="BHLH" evidence="7">
    <location>
        <begin position="98"/>
        <end position="148"/>
    </location>
</feature>
<dbReference type="PANTHER" id="PTHR46772:SF8">
    <property type="entry name" value="TRANSCRIPTION FACTOR BHLH95"/>
    <property type="match status" value="1"/>
</dbReference>
<dbReference type="EMBL" id="KI536978">
    <property type="protein sequence ID" value="ESR36229.1"/>
    <property type="molecule type" value="Genomic_DNA"/>
</dbReference>
<gene>
    <name evidence="8" type="ORF">CICLE_v10030106mg</name>
</gene>
<keyword evidence="9" id="KW-1185">Reference proteome</keyword>